<evidence type="ECO:0000259" key="2">
    <source>
        <dbReference type="Pfam" id="PF01179"/>
    </source>
</evidence>
<dbReference type="GO" id="GO:0005507">
    <property type="term" value="F:copper ion binding"/>
    <property type="evidence" value="ECO:0007669"/>
    <property type="project" value="InterPro"/>
</dbReference>
<keyword evidence="1" id="KW-0479">Metal-binding</keyword>
<accession>A0A1Y2EMW6</accession>
<dbReference type="InterPro" id="IPR000269">
    <property type="entry name" value="Cu_amine_oxidase"/>
</dbReference>
<reference evidence="3 4" key="1">
    <citation type="submission" date="2016-07" db="EMBL/GenBank/DDBJ databases">
        <title>Pervasive Adenine N6-methylation of Active Genes in Fungi.</title>
        <authorList>
            <consortium name="DOE Joint Genome Institute"/>
            <person name="Mondo S.J."/>
            <person name="Dannebaum R.O."/>
            <person name="Kuo R.C."/>
            <person name="Labutti K."/>
            <person name="Haridas S."/>
            <person name="Kuo A."/>
            <person name="Salamov A."/>
            <person name="Ahrendt S.R."/>
            <person name="Lipzen A."/>
            <person name="Sullivan W."/>
            <person name="Andreopoulos W.B."/>
            <person name="Clum A."/>
            <person name="Lindquist E."/>
            <person name="Daum C."/>
            <person name="Ramamoorthy G.K."/>
            <person name="Gryganskyi A."/>
            <person name="Culley D."/>
            <person name="Magnuson J.K."/>
            <person name="James T.Y."/>
            <person name="O'Malley M.A."/>
            <person name="Stajich J.E."/>
            <person name="Spatafora J.W."/>
            <person name="Visel A."/>
            <person name="Grigoriev I.V."/>
        </authorList>
    </citation>
    <scope>NUCLEOTIDE SEQUENCE [LARGE SCALE GENOMIC DNA]</scope>
    <source>
        <strain evidence="3 4">62-1032</strain>
    </source>
</reference>
<dbReference type="PANTHER" id="PTHR10638:SF20">
    <property type="entry name" value="AMINE OXIDASE"/>
    <property type="match status" value="1"/>
</dbReference>
<organism evidence="3 4">
    <name type="scientific">Leucosporidium creatinivorum</name>
    <dbReference type="NCBI Taxonomy" id="106004"/>
    <lineage>
        <taxon>Eukaryota</taxon>
        <taxon>Fungi</taxon>
        <taxon>Dikarya</taxon>
        <taxon>Basidiomycota</taxon>
        <taxon>Pucciniomycotina</taxon>
        <taxon>Microbotryomycetes</taxon>
        <taxon>Leucosporidiales</taxon>
        <taxon>Leucosporidium</taxon>
    </lineage>
</organism>
<evidence type="ECO:0000313" key="4">
    <source>
        <dbReference type="Proteomes" id="UP000193467"/>
    </source>
</evidence>
<dbReference type="OrthoDB" id="3341590at2759"/>
<keyword evidence="1" id="KW-0186">Copper</keyword>
<dbReference type="GO" id="GO:0048038">
    <property type="term" value="F:quinone binding"/>
    <property type="evidence" value="ECO:0007669"/>
    <property type="project" value="InterPro"/>
</dbReference>
<evidence type="ECO:0000313" key="3">
    <source>
        <dbReference type="EMBL" id="ORY72898.1"/>
    </source>
</evidence>
<keyword evidence="1" id="KW-0801">TPQ</keyword>
<dbReference type="GO" id="GO:0009308">
    <property type="term" value="P:amine metabolic process"/>
    <property type="evidence" value="ECO:0007669"/>
    <property type="project" value="UniProtKB-UniRule"/>
</dbReference>
<dbReference type="STRING" id="106004.A0A1Y2EMW6"/>
<keyword evidence="4" id="KW-1185">Reference proteome</keyword>
<dbReference type="Gene3D" id="2.70.98.20">
    <property type="entry name" value="Copper amine oxidase, catalytic domain"/>
    <property type="match status" value="1"/>
</dbReference>
<feature type="domain" description="Copper amine oxidase catalytic" evidence="2">
    <location>
        <begin position="3"/>
        <end position="88"/>
    </location>
</feature>
<dbReference type="InParanoid" id="A0A1Y2EMW6"/>
<dbReference type="EC" id="1.4.3.-" evidence="1"/>
<comment type="caution">
    <text evidence="3">The sequence shown here is derived from an EMBL/GenBank/DDBJ whole genome shotgun (WGS) entry which is preliminary data.</text>
</comment>
<gene>
    <name evidence="3" type="ORF">BCR35DRAFT_333853</name>
</gene>
<dbReference type="GO" id="GO:0008131">
    <property type="term" value="F:primary methylamine oxidase activity"/>
    <property type="evidence" value="ECO:0007669"/>
    <property type="project" value="InterPro"/>
</dbReference>
<sequence>MAQLFVTKHKDTEVAASHAANANDPQHPLIDFSAYLDGESLLQEDLVLWYNLGMHHVPHTGDLPNTVQTTAQSAIIFSPHNYLLGDPSRQTKQMIRLDYNSSADNIVSTAHTFGSHQASGSINLTALQTDFYAYSGDVNVRKFPYTPLEPYNQTVAELSNLSPATIALPTPPSSTPPST</sequence>
<dbReference type="PANTHER" id="PTHR10638">
    <property type="entry name" value="COPPER AMINE OXIDASE"/>
    <property type="match status" value="1"/>
</dbReference>
<dbReference type="EMBL" id="MCGR01000049">
    <property type="protein sequence ID" value="ORY72898.1"/>
    <property type="molecule type" value="Genomic_DNA"/>
</dbReference>
<dbReference type="SUPFAM" id="SSF49998">
    <property type="entry name" value="Amine oxidase catalytic domain"/>
    <property type="match status" value="1"/>
</dbReference>
<comment type="similarity">
    <text evidence="1">Belongs to the copper/topaquinone oxidase family.</text>
</comment>
<name>A0A1Y2EMW6_9BASI</name>
<dbReference type="InterPro" id="IPR036460">
    <property type="entry name" value="Cu_amine_oxidase_C_sf"/>
</dbReference>
<comment type="PTM">
    <text evidence="1">Topaquinone (TPQ) is generated by copper-dependent autoxidation of a specific tyrosyl residue.</text>
</comment>
<dbReference type="Proteomes" id="UP000193467">
    <property type="component" value="Unassembled WGS sequence"/>
</dbReference>
<comment type="cofactor">
    <cofactor evidence="1">
        <name>Cu cation</name>
        <dbReference type="ChEBI" id="CHEBI:23378"/>
    </cofactor>
    <text evidence="1">Contains 1 topaquinone per subunit.</text>
</comment>
<proteinExistence type="inferred from homology"/>
<keyword evidence="1" id="KW-0560">Oxidoreductase</keyword>
<dbReference type="AlphaFoldDB" id="A0A1Y2EMW6"/>
<dbReference type="InterPro" id="IPR015798">
    <property type="entry name" value="Cu_amine_oxidase_C"/>
</dbReference>
<protein>
    <recommendedName>
        <fullName evidence="1">Amine oxidase</fullName>
        <ecNumber evidence="1">1.4.3.-</ecNumber>
    </recommendedName>
</protein>
<evidence type="ECO:0000256" key="1">
    <source>
        <dbReference type="RuleBase" id="RU000672"/>
    </source>
</evidence>
<dbReference type="Pfam" id="PF01179">
    <property type="entry name" value="Cu_amine_oxid"/>
    <property type="match status" value="1"/>
</dbReference>
<dbReference type="GO" id="GO:0005886">
    <property type="term" value="C:plasma membrane"/>
    <property type="evidence" value="ECO:0007669"/>
    <property type="project" value="TreeGrafter"/>
</dbReference>